<dbReference type="EMBL" id="OX459942">
    <property type="protein sequence ID" value="CAI9176690.1"/>
    <property type="molecule type" value="Genomic_DNA"/>
</dbReference>
<proteinExistence type="predicted"/>
<sequence length="124" mass="13913">MNPKTLLPRWECLPLRVCLVCTLCAHSGNRGLPATLSFRVLRALCDSPCPDASPCGPSSLPFKHSQLSQLSSRRNIICQKIVSTLEEFVKCNHVDVPIMYMYNLISSGEPEFGRYFLYMFEAVG</sequence>
<dbReference type="Proteomes" id="UP001176941">
    <property type="component" value="Chromosome 6"/>
</dbReference>
<name>A0ABN8ZTC0_RANTA</name>
<gene>
    <name evidence="1" type="ORF">MRATA1EN1_LOCUS25652</name>
</gene>
<evidence type="ECO:0000313" key="2">
    <source>
        <dbReference type="Proteomes" id="UP001176941"/>
    </source>
</evidence>
<evidence type="ECO:0000313" key="1">
    <source>
        <dbReference type="EMBL" id="CAI9176690.1"/>
    </source>
</evidence>
<protein>
    <submittedName>
        <fullName evidence="1">Uncharacterized protein</fullName>
    </submittedName>
</protein>
<keyword evidence="2" id="KW-1185">Reference proteome</keyword>
<accession>A0ABN8ZTC0</accession>
<organism evidence="1 2">
    <name type="scientific">Rangifer tarandus platyrhynchus</name>
    <name type="common">Svalbard reindeer</name>
    <dbReference type="NCBI Taxonomy" id="3082113"/>
    <lineage>
        <taxon>Eukaryota</taxon>
        <taxon>Metazoa</taxon>
        <taxon>Chordata</taxon>
        <taxon>Craniata</taxon>
        <taxon>Vertebrata</taxon>
        <taxon>Euteleostomi</taxon>
        <taxon>Mammalia</taxon>
        <taxon>Eutheria</taxon>
        <taxon>Laurasiatheria</taxon>
        <taxon>Artiodactyla</taxon>
        <taxon>Ruminantia</taxon>
        <taxon>Pecora</taxon>
        <taxon>Cervidae</taxon>
        <taxon>Odocoileinae</taxon>
        <taxon>Rangifer</taxon>
    </lineage>
</organism>
<reference evidence="1" key="1">
    <citation type="submission" date="2023-04" db="EMBL/GenBank/DDBJ databases">
        <authorList>
            <consortium name="ELIXIR-Norway"/>
        </authorList>
    </citation>
    <scope>NUCLEOTIDE SEQUENCE [LARGE SCALE GENOMIC DNA]</scope>
</reference>